<evidence type="ECO:0000256" key="1">
    <source>
        <dbReference type="SAM" id="MobiDB-lite"/>
    </source>
</evidence>
<keyword evidence="3" id="KW-1185">Reference proteome</keyword>
<sequence length="82" mass="8958">MKNRLPSQSRASSQPAGSGSSSPGRPELSRGIATRLDPLPCVRSRGEQRSRSLHHFQESGGVKKSVPPLPLRSPLEEHPPRR</sequence>
<dbReference type="EMBL" id="JAURVH010001516">
    <property type="protein sequence ID" value="KAK5931365.1"/>
    <property type="molecule type" value="Genomic_DNA"/>
</dbReference>
<comment type="caution">
    <text evidence="2">The sequence shown here is derived from an EMBL/GenBank/DDBJ whole genome shotgun (WGS) entry which is preliminary data.</text>
</comment>
<dbReference type="Proteomes" id="UP001331515">
    <property type="component" value="Unassembled WGS sequence"/>
</dbReference>
<feature type="region of interest" description="Disordered" evidence="1">
    <location>
        <begin position="1"/>
        <end position="82"/>
    </location>
</feature>
<reference evidence="2 3" key="1">
    <citation type="journal article" date="2023" name="Mol. Biol. Evol.">
        <title>Genomics of Secondarily Temperate Adaptation in the Only Non-Antarctic Icefish.</title>
        <authorList>
            <person name="Rivera-Colon A.G."/>
            <person name="Rayamajhi N."/>
            <person name="Minhas B.F."/>
            <person name="Madrigal G."/>
            <person name="Bilyk K.T."/>
            <person name="Yoon V."/>
            <person name="Hune M."/>
            <person name="Gregory S."/>
            <person name="Cheng C.H.C."/>
            <person name="Catchen J.M."/>
        </authorList>
    </citation>
    <scope>NUCLEOTIDE SEQUENCE [LARGE SCALE GENOMIC DNA]</scope>
    <source>
        <tissue evidence="2">White muscle</tissue>
    </source>
</reference>
<dbReference type="AlphaFoldDB" id="A0AAN8E4D2"/>
<organism evidence="2 3">
    <name type="scientific">Champsocephalus gunnari</name>
    <name type="common">Mackerel icefish</name>
    <dbReference type="NCBI Taxonomy" id="52237"/>
    <lineage>
        <taxon>Eukaryota</taxon>
        <taxon>Metazoa</taxon>
        <taxon>Chordata</taxon>
        <taxon>Craniata</taxon>
        <taxon>Vertebrata</taxon>
        <taxon>Euteleostomi</taxon>
        <taxon>Actinopterygii</taxon>
        <taxon>Neopterygii</taxon>
        <taxon>Teleostei</taxon>
        <taxon>Neoteleostei</taxon>
        <taxon>Acanthomorphata</taxon>
        <taxon>Eupercaria</taxon>
        <taxon>Perciformes</taxon>
        <taxon>Notothenioidei</taxon>
        <taxon>Channichthyidae</taxon>
        <taxon>Champsocephalus</taxon>
    </lineage>
</organism>
<evidence type="ECO:0000313" key="2">
    <source>
        <dbReference type="EMBL" id="KAK5931365.1"/>
    </source>
</evidence>
<protein>
    <submittedName>
        <fullName evidence="2">Uncharacterized protein</fullName>
    </submittedName>
</protein>
<gene>
    <name evidence="2" type="ORF">CgunFtcFv8_027519</name>
</gene>
<name>A0AAN8E4D2_CHAGU</name>
<feature type="compositionally biased region" description="Low complexity" evidence="1">
    <location>
        <begin position="1"/>
        <end position="31"/>
    </location>
</feature>
<evidence type="ECO:0000313" key="3">
    <source>
        <dbReference type="Proteomes" id="UP001331515"/>
    </source>
</evidence>
<proteinExistence type="predicted"/>
<accession>A0AAN8E4D2</accession>